<dbReference type="InterPro" id="IPR036390">
    <property type="entry name" value="WH_DNA-bd_sf"/>
</dbReference>
<accession>A0A6H9WPP8</accession>
<dbReference type="Proteomes" id="UP000431744">
    <property type="component" value="Unassembled WGS sequence"/>
</dbReference>
<keyword evidence="3" id="KW-0804">Transcription</keyword>
<organism evidence="6 7">
    <name type="scientific">Pseudoclavibacter endophyticus</name>
    <dbReference type="NCBI Taxonomy" id="1778590"/>
    <lineage>
        <taxon>Bacteria</taxon>
        <taxon>Bacillati</taxon>
        <taxon>Actinomycetota</taxon>
        <taxon>Actinomycetes</taxon>
        <taxon>Micrococcales</taxon>
        <taxon>Microbacteriaceae</taxon>
        <taxon>Pseudoclavibacter</taxon>
    </lineage>
</organism>
<dbReference type="Gene3D" id="3.30.450.40">
    <property type="match status" value="1"/>
</dbReference>
<dbReference type="AlphaFoldDB" id="A0A6H9WPP8"/>
<reference evidence="6 7" key="1">
    <citation type="submission" date="2019-09" db="EMBL/GenBank/DDBJ databases">
        <title>Phylogeny of genus Pseudoclavibacter and closely related genus.</title>
        <authorList>
            <person name="Li Y."/>
        </authorList>
    </citation>
    <scope>NUCLEOTIDE SEQUENCE [LARGE SCALE GENOMIC DNA]</scope>
    <source>
        <strain evidence="6 7">EGI 60007</strain>
    </source>
</reference>
<proteinExistence type="predicted"/>
<dbReference type="PANTHER" id="PTHR30136">
    <property type="entry name" value="HELIX-TURN-HELIX TRANSCRIPTIONAL REGULATOR, ICLR FAMILY"/>
    <property type="match status" value="1"/>
</dbReference>
<feature type="domain" description="HTH iclR-type" evidence="4">
    <location>
        <begin position="13"/>
        <end position="79"/>
    </location>
</feature>
<dbReference type="InterPro" id="IPR050707">
    <property type="entry name" value="HTH_MetabolicPath_Reg"/>
</dbReference>
<name>A0A6H9WPP8_9MICO</name>
<dbReference type="InterPro" id="IPR014757">
    <property type="entry name" value="Tscrpt_reg_IclR_C"/>
</dbReference>
<dbReference type="GO" id="GO:0003700">
    <property type="term" value="F:DNA-binding transcription factor activity"/>
    <property type="evidence" value="ECO:0007669"/>
    <property type="project" value="TreeGrafter"/>
</dbReference>
<dbReference type="SMART" id="SM00346">
    <property type="entry name" value="HTH_ICLR"/>
    <property type="match status" value="1"/>
</dbReference>
<dbReference type="InterPro" id="IPR036388">
    <property type="entry name" value="WH-like_DNA-bd_sf"/>
</dbReference>
<dbReference type="RefSeq" id="WP_158027359.1">
    <property type="nucleotide sequence ID" value="NZ_BMHG01000001.1"/>
</dbReference>
<evidence type="ECO:0000313" key="6">
    <source>
        <dbReference type="EMBL" id="KAB1648805.1"/>
    </source>
</evidence>
<dbReference type="OrthoDB" id="4924204at2"/>
<evidence type="ECO:0000259" key="4">
    <source>
        <dbReference type="PROSITE" id="PS51077"/>
    </source>
</evidence>
<protein>
    <submittedName>
        <fullName evidence="6">IclR family transcriptional regulator</fullName>
    </submittedName>
</protein>
<comment type="caution">
    <text evidence="6">The sequence shown here is derived from an EMBL/GenBank/DDBJ whole genome shotgun (WGS) entry which is preliminary data.</text>
</comment>
<evidence type="ECO:0000256" key="1">
    <source>
        <dbReference type="ARBA" id="ARBA00023015"/>
    </source>
</evidence>
<dbReference type="Pfam" id="PF01614">
    <property type="entry name" value="IclR_C"/>
    <property type="match status" value="2"/>
</dbReference>
<sequence>MPDTTPKPARRNASGLARDVELLDVLGSPESLRADGLGVVRVAELTGRDKAVVSRSLATLAEAGFVERDPATQAYRLGARIYALAAHTREARLTSAASPTLRRIARETRETASLNVLRGGHVLTVMSELSPHEFRATGWEGVTTSAWRTPSGRALLSDWDEISLRAWFEEHAAESPVIGRAHAGLLSSPFAVIDEPPTGPDQVRDYESLVAEITRIRERRYALSVEELERGIVAASTPISDFSGAVVAAINVSAPISRLGSDATRLGVYIARVGAELSAALGAP</sequence>
<keyword evidence="1" id="KW-0805">Transcription regulation</keyword>
<evidence type="ECO:0000256" key="3">
    <source>
        <dbReference type="ARBA" id="ARBA00023163"/>
    </source>
</evidence>
<dbReference type="PANTHER" id="PTHR30136:SF35">
    <property type="entry name" value="HTH-TYPE TRANSCRIPTIONAL REGULATOR RV1719"/>
    <property type="match status" value="1"/>
</dbReference>
<keyword evidence="7" id="KW-1185">Reference proteome</keyword>
<dbReference type="Pfam" id="PF09339">
    <property type="entry name" value="HTH_IclR"/>
    <property type="match status" value="1"/>
</dbReference>
<dbReference type="PROSITE" id="PS51077">
    <property type="entry name" value="HTH_ICLR"/>
    <property type="match status" value="1"/>
</dbReference>
<keyword evidence="2" id="KW-0238">DNA-binding</keyword>
<dbReference type="InterPro" id="IPR005471">
    <property type="entry name" value="Tscrpt_reg_IclR_N"/>
</dbReference>
<dbReference type="EMBL" id="WBJY01000001">
    <property type="protein sequence ID" value="KAB1648805.1"/>
    <property type="molecule type" value="Genomic_DNA"/>
</dbReference>
<dbReference type="InterPro" id="IPR029016">
    <property type="entry name" value="GAF-like_dom_sf"/>
</dbReference>
<dbReference type="SUPFAM" id="SSF46785">
    <property type="entry name" value="Winged helix' DNA-binding domain"/>
    <property type="match status" value="1"/>
</dbReference>
<dbReference type="Gene3D" id="1.10.10.10">
    <property type="entry name" value="Winged helix-like DNA-binding domain superfamily/Winged helix DNA-binding domain"/>
    <property type="match status" value="1"/>
</dbReference>
<evidence type="ECO:0000256" key="2">
    <source>
        <dbReference type="ARBA" id="ARBA00023125"/>
    </source>
</evidence>
<evidence type="ECO:0000259" key="5">
    <source>
        <dbReference type="PROSITE" id="PS51078"/>
    </source>
</evidence>
<evidence type="ECO:0000313" key="7">
    <source>
        <dbReference type="Proteomes" id="UP000431744"/>
    </source>
</evidence>
<dbReference type="PROSITE" id="PS51078">
    <property type="entry name" value="ICLR_ED"/>
    <property type="match status" value="1"/>
</dbReference>
<dbReference type="SUPFAM" id="SSF55781">
    <property type="entry name" value="GAF domain-like"/>
    <property type="match status" value="1"/>
</dbReference>
<dbReference type="GO" id="GO:0003677">
    <property type="term" value="F:DNA binding"/>
    <property type="evidence" value="ECO:0007669"/>
    <property type="project" value="UniProtKB-KW"/>
</dbReference>
<dbReference type="GO" id="GO:0045892">
    <property type="term" value="P:negative regulation of DNA-templated transcription"/>
    <property type="evidence" value="ECO:0007669"/>
    <property type="project" value="TreeGrafter"/>
</dbReference>
<gene>
    <name evidence="6" type="ORF">F8O04_00410</name>
</gene>
<feature type="domain" description="IclR-ED" evidence="5">
    <location>
        <begin position="80"/>
        <end position="283"/>
    </location>
</feature>